<feature type="region of interest" description="Disordered" evidence="1">
    <location>
        <begin position="34"/>
        <end position="54"/>
    </location>
</feature>
<gene>
    <name evidence="2" type="ORF">SAMN05421811_10350</name>
</gene>
<dbReference type="EMBL" id="FOHX01000003">
    <property type="protein sequence ID" value="SET44507.1"/>
    <property type="molecule type" value="Genomic_DNA"/>
</dbReference>
<proteinExistence type="predicted"/>
<evidence type="ECO:0000313" key="2">
    <source>
        <dbReference type="EMBL" id="SET44507.1"/>
    </source>
</evidence>
<reference evidence="2 3" key="1">
    <citation type="submission" date="2016-10" db="EMBL/GenBank/DDBJ databases">
        <authorList>
            <person name="de Groot N.N."/>
        </authorList>
    </citation>
    <scope>NUCLEOTIDE SEQUENCE [LARGE SCALE GENOMIC DNA]</scope>
    <source>
        <strain evidence="2 3">CGMCC 4.5598</strain>
    </source>
</reference>
<dbReference type="Proteomes" id="UP000199361">
    <property type="component" value="Unassembled WGS sequence"/>
</dbReference>
<evidence type="ECO:0000256" key="1">
    <source>
        <dbReference type="SAM" id="MobiDB-lite"/>
    </source>
</evidence>
<name>A0A1I0EGT2_9ACTN</name>
<accession>A0A1I0EGT2</accession>
<dbReference type="RefSeq" id="WP_177240556.1">
    <property type="nucleotide sequence ID" value="NZ_FOHX01000003.1"/>
</dbReference>
<keyword evidence="3" id="KW-1185">Reference proteome</keyword>
<organism evidence="2 3">
    <name type="scientific">Nonomuraea wenchangensis</name>
    <dbReference type="NCBI Taxonomy" id="568860"/>
    <lineage>
        <taxon>Bacteria</taxon>
        <taxon>Bacillati</taxon>
        <taxon>Actinomycetota</taxon>
        <taxon>Actinomycetes</taxon>
        <taxon>Streptosporangiales</taxon>
        <taxon>Streptosporangiaceae</taxon>
        <taxon>Nonomuraea</taxon>
    </lineage>
</organism>
<dbReference type="STRING" id="568860.SAMN05421811_10350"/>
<protein>
    <submittedName>
        <fullName evidence="2">Uncharacterized protein</fullName>
    </submittedName>
</protein>
<evidence type="ECO:0000313" key="3">
    <source>
        <dbReference type="Proteomes" id="UP000199361"/>
    </source>
</evidence>
<dbReference type="AlphaFoldDB" id="A0A1I0EGT2"/>
<sequence length="54" mass="6010">MTMTAGTLLAEELAWLPDTERHECVRELLAHLMAGDGPDVPRPLDQGSKRVRPQ</sequence>